<keyword evidence="5 6" id="KW-0472">Membrane</keyword>
<keyword evidence="2" id="KW-1003">Cell membrane</keyword>
<dbReference type="PANTHER" id="PTHR30213">
    <property type="entry name" value="INNER MEMBRANE PROTEIN YHJD"/>
    <property type="match status" value="1"/>
</dbReference>
<comment type="subcellular location">
    <subcellularLocation>
        <location evidence="1">Cell membrane</location>
        <topology evidence="1">Multi-pass membrane protein</topology>
    </subcellularLocation>
</comment>
<evidence type="ECO:0000313" key="7">
    <source>
        <dbReference type="EMBL" id="RBP12880.1"/>
    </source>
</evidence>
<evidence type="ECO:0000256" key="6">
    <source>
        <dbReference type="SAM" id="Phobius"/>
    </source>
</evidence>
<evidence type="ECO:0000313" key="8">
    <source>
        <dbReference type="Proteomes" id="UP000253529"/>
    </source>
</evidence>
<evidence type="ECO:0000256" key="5">
    <source>
        <dbReference type="ARBA" id="ARBA00023136"/>
    </source>
</evidence>
<feature type="transmembrane region" description="Helical" evidence="6">
    <location>
        <begin position="213"/>
        <end position="236"/>
    </location>
</feature>
<evidence type="ECO:0000256" key="4">
    <source>
        <dbReference type="ARBA" id="ARBA00022989"/>
    </source>
</evidence>
<feature type="transmembrane region" description="Helical" evidence="6">
    <location>
        <begin position="32"/>
        <end position="58"/>
    </location>
</feature>
<dbReference type="GO" id="GO:0005886">
    <property type="term" value="C:plasma membrane"/>
    <property type="evidence" value="ECO:0007669"/>
    <property type="project" value="UniProtKB-SubCell"/>
</dbReference>
<feature type="transmembrane region" description="Helical" evidence="6">
    <location>
        <begin position="184"/>
        <end position="201"/>
    </location>
</feature>
<reference evidence="7 8" key="1">
    <citation type="submission" date="2018-06" db="EMBL/GenBank/DDBJ databases">
        <title>Genomic Encyclopedia of Type Strains, Phase IV (KMG-IV): sequencing the most valuable type-strain genomes for metagenomic binning, comparative biology and taxonomic classification.</title>
        <authorList>
            <person name="Goeker M."/>
        </authorList>
    </citation>
    <scope>NUCLEOTIDE SEQUENCE [LARGE SCALE GENOMIC DNA]</scope>
    <source>
        <strain evidence="7 8">DSM 24875</strain>
    </source>
</reference>
<organism evidence="7 8">
    <name type="scientific">Roseiarcus fermentans</name>
    <dbReference type="NCBI Taxonomy" id="1473586"/>
    <lineage>
        <taxon>Bacteria</taxon>
        <taxon>Pseudomonadati</taxon>
        <taxon>Pseudomonadota</taxon>
        <taxon>Alphaproteobacteria</taxon>
        <taxon>Hyphomicrobiales</taxon>
        <taxon>Roseiarcaceae</taxon>
        <taxon>Roseiarcus</taxon>
    </lineage>
</organism>
<keyword evidence="4 6" id="KW-1133">Transmembrane helix</keyword>
<protein>
    <submittedName>
        <fullName evidence="7">Membrane protein</fullName>
    </submittedName>
</protein>
<feature type="transmembrane region" description="Helical" evidence="6">
    <location>
        <begin position="248"/>
        <end position="270"/>
    </location>
</feature>
<dbReference type="InterPro" id="IPR017039">
    <property type="entry name" value="Virul_fac_BrkB"/>
</dbReference>
<name>A0A366FFZ2_9HYPH</name>
<accession>A0A366FFZ2</accession>
<keyword evidence="3 6" id="KW-0812">Transmembrane</keyword>
<dbReference type="Proteomes" id="UP000253529">
    <property type="component" value="Unassembled WGS sequence"/>
</dbReference>
<dbReference type="AlphaFoldDB" id="A0A366FFZ2"/>
<gene>
    <name evidence="7" type="ORF">DFR50_11369</name>
</gene>
<evidence type="ECO:0000256" key="1">
    <source>
        <dbReference type="ARBA" id="ARBA00004651"/>
    </source>
</evidence>
<keyword evidence="8" id="KW-1185">Reference proteome</keyword>
<dbReference type="PIRSF" id="PIRSF035875">
    <property type="entry name" value="RNase_BN"/>
    <property type="match status" value="1"/>
</dbReference>
<comment type="caution">
    <text evidence="7">The sequence shown here is derived from an EMBL/GenBank/DDBJ whole genome shotgun (WGS) entry which is preliminary data.</text>
</comment>
<feature type="transmembrane region" description="Helical" evidence="6">
    <location>
        <begin position="98"/>
        <end position="121"/>
    </location>
</feature>
<dbReference type="Pfam" id="PF03631">
    <property type="entry name" value="Virul_fac_BrkB"/>
    <property type="match status" value="1"/>
</dbReference>
<dbReference type="EMBL" id="QNRK01000013">
    <property type="protein sequence ID" value="RBP12880.1"/>
    <property type="molecule type" value="Genomic_DNA"/>
</dbReference>
<evidence type="ECO:0000256" key="2">
    <source>
        <dbReference type="ARBA" id="ARBA00022475"/>
    </source>
</evidence>
<feature type="transmembrane region" description="Helical" evidence="6">
    <location>
        <begin position="141"/>
        <end position="164"/>
    </location>
</feature>
<evidence type="ECO:0000256" key="3">
    <source>
        <dbReference type="ARBA" id="ARBA00022692"/>
    </source>
</evidence>
<sequence length="286" mass="30991">MTGGRRGQVVSRTASILWSAGEKFLSDDGWAIASYIGLTLLMSLFPFLIFVGAVAGFLGSAELAEEAAKLVFAEWPDVVARPIANEVSNVLTAPRGGLLTLGAVLSFWFASSAIEALRVGLNRAYGLIERRPWWLLRLQSLGLVLVGSLALLALAFLVVLGPLILDALTEFMPSLATARFVLNFARLGVAAFMLAVSLFLAHRILPAHRPRFIDLLPGVLLTFVTSIAFGEAFGAYLTEYLRNYISMYAGLASAMIALVYLYWVALLFVFGGELNAAIMRSRQPSL</sequence>
<dbReference type="PANTHER" id="PTHR30213:SF0">
    <property type="entry name" value="UPF0761 MEMBRANE PROTEIN YIHY"/>
    <property type="match status" value="1"/>
</dbReference>
<proteinExistence type="predicted"/>